<reference evidence="8 9" key="2">
    <citation type="submission" date="2024-10" db="EMBL/GenBank/DDBJ databases">
        <authorList>
            <person name="Ryan C."/>
        </authorList>
    </citation>
    <scope>NUCLEOTIDE SEQUENCE [LARGE SCALE GENOMIC DNA]</scope>
</reference>
<dbReference type="Proteomes" id="UP001497457">
    <property type="component" value="Chromosome 24b"/>
</dbReference>
<evidence type="ECO:0000256" key="3">
    <source>
        <dbReference type="ARBA" id="ARBA00022777"/>
    </source>
</evidence>
<keyword evidence="9" id="KW-1185">Reference proteome</keyword>
<gene>
    <name evidence="8" type="ORF">URODEC1_LOCUS62045</name>
</gene>
<dbReference type="InterPro" id="IPR000719">
    <property type="entry name" value="Prot_kinase_dom"/>
</dbReference>
<dbReference type="PROSITE" id="PS00107">
    <property type="entry name" value="PROTEIN_KINASE_ATP"/>
    <property type="match status" value="1"/>
</dbReference>
<dbReference type="GO" id="GO:0004674">
    <property type="term" value="F:protein serine/threonine kinase activity"/>
    <property type="evidence" value="ECO:0007669"/>
    <property type="project" value="UniProtKB-KW"/>
</dbReference>
<evidence type="ECO:0000256" key="5">
    <source>
        <dbReference type="PROSITE-ProRule" id="PRU10141"/>
    </source>
</evidence>
<evidence type="ECO:0000256" key="2">
    <source>
        <dbReference type="ARBA" id="ARBA00022741"/>
    </source>
</evidence>
<dbReference type="PANTHER" id="PTHR45707">
    <property type="entry name" value="C2 CALCIUM/LIPID-BINDING PLANT PHOSPHORIBOSYLTRANSFERASE FAMILY PROTEIN"/>
    <property type="match status" value="1"/>
</dbReference>
<keyword evidence="2 5" id="KW-0547">Nucleotide-binding</keyword>
<keyword evidence="4 5" id="KW-0067">ATP-binding</keyword>
<proteinExistence type="inferred from homology"/>
<evidence type="ECO:0000313" key="8">
    <source>
        <dbReference type="EMBL" id="CAL4994746.1"/>
    </source>
</evidence>
<organism evidence="8 9">
    <name type="scientific">Urochloa decumbens</name>
    <dbReference type="NCBI Taxonomy" id="240449"/>
    <lineage>
        <taxon>Eukaryota</taxon>
        <taxon>Viridiplantae</taxon>
        <taxon>Streptophyta</taxon>
        <taxon>Embryophyta</taxon>
        <taxon>Tracheophyta</taxon>
        <taxon>Spermatophyta</taxon>
        <taxon>Magnoliopsida</taxon>
        <taxon>Liliopsida</taxon>
        <taxon>Poales</taxon>
        <taxon>Poaceae</taxon>
        <taxon>PACMAD clade</taxon>
        <taxon>Panicoideae</taxon>
        <taxon>Panicodae</taxon>
        <taxon>Paniceae</taxon>
        <taxon>Melinidinae</taxon>
        <taxon>Urochloa</taxon>
    </lineage>
</organism>
<feature type="domain" description="Protein kinase" evidence="7">
    <location>
        <begin position="37"/>
        <end position="313"/>
    </location>
</feature>
<reference evidence="9" key="1">
    <citation type="submission" date="2024-06" db="EMBL/GenBank/DDBJ databases">
        <authorList>
            <person name="Ryan C."/>
        </authorList>
    </citation>
    <scope>NUCLEOTIDE SEQUENCE [LARGE SCALE GENOMIC DNA]</scope>
</reference>
<dbReference type="GO" id="GO:0005524">
    <property type="term" value="F:ATP binding"/>
    <property type="evidence" value="ECO:0007669"/>
    <property type="project" value="UniProtKB-UniRule"/>
</dbReference>
<dbReference type="SMART" id="SM00220">
    <property type="entry name" value="S_TKc"/>
    <property type="match status" value="1"/>
</dbReference>
<name>A0ABC9B670_9POAL</name>
<protein>
    <recommendedName>
        <fullName evidence="7">Protein kinase domain-containing protein</fullName>
    </recommendedName>
</protein>
<keyword evidence="6" id="KW-0723">Serine/threonine-protein kinase</keyword>
<dbReference type="AlphaFoldDB" id="A0ABC9B670"/>
<dbReference type="InterPro" id="IPR017441">
    <property type="entry name" value="Protein_kinase_ATP_BS"/>
</dbReference>
<dbReference type="Gene3D" id="3.30.200.20">
    <property type="entry name" value="Phosphorylase Kinase, domain 1"/>
    <property type="match status" value="1"/>
</dbReference>
<keyword evidence="3" id="KW-0418">Kinase</keyword>
<evidence type="ECO:0000313" key="9">
    <source>
        <dbReference type="Proteomes" id="UP001497457"/>
    </source>
</evidence>
<dbReference type="PANTHER" id="PTHR45707:SF69">
    <property type="entry name" value="CALCIUM-DEPENDENT LIPID-BINDING (CALB DOMAIN) PLANT PHOSPHORIBOSYLTRANSFERASE FAMILY PROTEIN"/>
    <property type="match status" value="1"/>
</dbReference>
<feature type="binding site" evidence="5">
    <location>
        <position position="66"/>
    </location>
    <ligand>
        <name>ATP</name>
        <dbReference type="ChEBI" id="CHEBI:30616"/>
    </ligand>
</feature>
<dbReference type="PROSITE" id="PS00108">
    <property type="entry name" value="PROTEIN_KINASE_ST"/>
    <property type="match status" value="1"/>
</dbReference>
<dbReference type="FunFam" id="3.30.200.20:FF:000465">
    <property type="entry name" value="Cysteine-rich receptor-like protein kinase 6"/>
    <property type="match status" value="1"/>
</dbReference>
<evidence type="ECO:0000256" key="1">
    <source>
        <dbReference type="ARBA" id="ARBA00022679"/>
    </source>
</evidence>
<sequence length="378" mass="42536">MDCEVSKLNLLECMLLDETSEPTDLPISLLKTITDDFSDDLQIGRGGFSVVYKGFVGNGRTVAVKKLSNSIDIDETKYNQEVGCLMTIRHKNIVRFLGYCANTHGKILDHEGKLVMADVRHRLLCFEYLCNGSLRDYITDASHGLEWTSRYKILKGICNGLCHLHEAHIVHLDLKPANILLDDNMVPKISDFGLSRRFDGNQTRTITSQLYGSLGYLAPEFHSGLITFKSDIYSLGVIFTEIMTGQKGYSPVDHVLQNWKNRLDMSSAESLLEQVRVCAQISIDCMNIDSEKRPVIQCIIQSLDDTEKTDQLIRSVMSTSLTPQENGPTWGIYFQRPKQISSPMKSSLMEEAQPTHSERISYRTSCIYGQGLTTKACI</sequence>
<evidence type="ECO:0000256" key="6">
    <source>
        <dbReference type="RuleBase" id="RU000304"/>
    </source>
</evidence>
<keyword evidence="1" id="KW-0808">Transferase</keyword>
<dbReference type="EMBL" id="OZ075134">
    <property type="protein sequence ID" value="CAL4994746.1"/>
    <property type="molecule type" value="Genomic_DNA"/>
</dbReference>
<evidence type="ECO:0000259" key="7">
    <source>
        <dbReference type="PROSITE" id="PS50011"/>
    </source>
</evidence>
<accession>A0ABC9B670</accession>
<dbReference type="Pfam" id="PF00069">
    <property type="entry name" value="Pkinase"/>
    <property type="match status" value="1"/>
</dbReference>
<dbReference type="InterPro" id="IPR011009">
    <property type="entry name" value="Kinase-like_dom_sf"/>
</dbReference>
<dbReference type="Gene3D" id="1.10.510.10">
    <property type="entry name" value="Transferase(Phosphotransferase) domain 1"/>
    <property type="match status" value="1"/>
</dbReference>
<comment type="similarity">
    <text evidence="6">Belongs to the protein kinase superfamily.</text>
</comment>
<dbReference type="PROSITE" id="PS50011">
    <property type="entry name" value="PROTEIN_KINASE_DOM"/>
    <property type="match status" value="1"/>
</dbReference>
<dbReference type="FunFam" id="1.10.510.10:FF:000870">
    <property type="entry name" value="OSJNBa0016N04.16-like protein"/>
    <property type="match status" value="1"/>
</dbReference>
<dbReference type="InterPro" id="IPR008271">
    <property type="entry name" value="Ser/Thr_kinase_AS"/>
</dbReference>
<dbReference type="SUPFAM" id="SSF56112">
    <property type="entry name" value="Protein kinase-like (PK-like)"/>
    <property type="match status" value="1"/>
</dbReference>
<evidence type="ECO:0000256" key="4">
    <source>
        <dbReference type="ARBA" id="ARBA00022840"/>
    </source>
</evidence>